<feature type="region of interest" description="Disordered" evidence="3">
    <location>
        <begin position="432"/>
        <end position="458"/>
    </location>
</feature>
<dbReference type="AlphaFoldDB" id="A0A1C2DS50"/>
<dbReference type="GO" id="GO:0006310">
    <property type="term" value="P:DNA recombination"/>
    <property type="evidence" value="ECO:0007669"/>
    <property type="project" value="UniProtKB-KW"/>
</dbReference>
<name>A0A1C2DS50_9HYPH</name>
<evidence type="ECO:0000313" key="5">
    <source>
        <dbReference type="EMBL" id="OCX17579.1"/>
    </source>
</evidence>
<dbReference type="STRING" id="1566387.QV13_12535"/>
<dbReference type="InterPro" id="IPR013762">
    <property type="entry name" value="Integrase-like_cat_sf"/>
</dbReference>
<keyword evidence="1" id="KW-0229">DNA integration</keyword>
<reference evidence="5 6" key="1">
    <citation type="submission" date="2016-08" db="EMBL/GenBank/DDBJ databases">
        <title>Whole genome sequence of Mesorhizobium sp. strain UASWS1009 isolated from industrial sewage.</title>
        <authorList>
            <person name="Crovadore J."/>
            <person name="Calmin G."/>
            <person name="Chablais R."/>
            <person name="Cochard B."/>
            <person name="Lefort F."/>
        </authorList>
    </citation>
    <scope>NUCLEOTIDE SEQUENCE [LARGE SCALE GENOMIC DNA]</scope>
    <source>
        <strain evidence="5 6">UASWS1009</strain>
    </source>
</reference>
<dbReference type="Pfam" id="PF00589">
    <property type="entry name" value="Phage_integrase"/>
    <property type="match status" value="1"/>
</dbReference>
<dbReference type="InterPro" id="IPR002104">
    <property type="entry name" value="Integrase_catalytic"/>
</dbReference>
<gene>
    <name evidence="5" type="ORF">QV13_12535</name>
</gene>
<dbReference type="PANTHER" id="PTHR30349">
    <property type="entry name" value="PHAGE INTEGRASE-RELATED"/>
    <property type="match status" value="1"/>
</dbReference>
<dbReference type="EMBL" id="MDEO01000032">
    <property type="protein sequence ID" value="OCX17579.1"/>
    <property type="molecule type" value="Genomic_DNA"/>
</dbReference>
<accession>A0A1C2DS50</accession>
<evidence type="ECO:0000256" key="2">
    <source>
        <dbReference type="ARBA" id="ARBA00023172"/>
    </source>
</evidence>
<dbReference type="PANTHER" id="PTHR30349:SF64">
    <property type="entry name" value="PROPHAGE INTEGRASE INTD-RELATED"/>
    <property type="match status" value="1"/>
</dbReference>
<evidence type="ECO:0000259" key="4">
    <source>
        <dbReference type="PROSITE" id="PS51898"/>
    </source>
</evidence>
<proteinExistence type="predicted"/>
<dbReference type="PROSITE" id="PS51898">
    <property type="entry name" value="TYR_RECOMBINASE"/>
    <property type="match status" value="1"/>
</dbReference>
<organism evidence="5 6">
    <name type="scientific">Mesorhizobium hungaricum</name>
    <dbReference type="NCBI Taxonomy" id="1566387"/>
    <lineage>
        <taxon>Bacteria</taxon>
        <taxon>Pseudomonadati</taxon>
        <taxon>Pseudomonadota</taxon>
        <taxon>Alphaproteobacteria</taxon>
        <taxon>Hyphomicrobiales</taxon>
        <taxon>Phyllobacteriaceae</taxon>
        <taxon>Mesorhizobium</taxon>
    </lineage>
</organism>
<evidence type="ECO:0000256" key="1">
    <source>
        <dbReference type="ARBA" id="ARBA00022908"/>
    </source>
</evidence>
<dbReference type="GO" id="GO:0003677">
    <property type="term" value="F:DNA binding"/>
    <property type="evidence" value="ECO:0007669"/>
    <property type="project" value="InterPro"/>
</dbReference>
<feature type="compositionally biased region" description="Low complexity" evidence="3">
    <location>
        <begin position="437"/>
        <end position="458"/>
    </location>
</feature>
<dbReference type="Proteomes" id="UP000094412">
    <property type="component" value="Unassembled WGS sequence"/>
</dbReference>
<sequence length="458" mass="52136">MAGKTVFGFDLSDVELRQSLRGRYAPYWQTLEYGRAVGYQKYRSGATHWVAKIRLKDASYQQHRLAFTEDNPDIGDQGLSFEAACEAAQEWFAANPFKHLATDARPIGSIDFLKASPIGDVYTIGRALSDYIEWKRVVAARSHFVALVTLINLHFVPRLFSLPAKDMNSERLRFFIKDVLETPPKRGNQPLKPRRPIEAMSEEELRKRRKTTNTLIGVLRMALLMAWENSYIESDRPWRCIRRLNNVDRPRMLHLSRPECFRLLEHCAPDLRTLVLGALYTGCRIKELLNMQASHFGRDGAGVYVTPVKCYRPRVVMLPDEGLAFFQKLAAGKKPNDLLFVRKDGRQWYTNHRPGFKRAVFDAELPEDFCFHGLRHTYASQLVQDGTPLIVVAEQLGHANIDTVSRTYGHLAPDIRKAEIRDKFASLVQKSTRVPVSKSSNDGTRSSRSSLVGLKSSA</sequence>
<feature type="domain" description="Tyr recombinase" evidence="4">
    <location>
        <begin position="250"/>
        <end position="422"/>
    </location>
</feature>
<protein>
    <recommendedName>
        <fullName evidence="4">Tyr recombinase domain-containing protein</fullName>
    </recommendedName>
</protein>
<dbReference type="InterPro" id="IPR011010">
    <property type="entry name" value="DNA_brk_join_enz"/>
</dbReference>
<keyword evidence="6" id="KW-1185">Reference proteome</keyword>
<dbReference type="InterPro" id="IPR050090">
    <property type="entry name" value="Tyrosine_recombinase_XerCD"/>
</dbReference>
<dbReference type="GO" id="GO:0015074">
    <property type="term" value="P:DNA integration"/>
    <property type="evidence" value="ECO:0007669"/>
    <property type="project" value="UniProtKB-KW"/>
</dbReference>
<dbReference type="Gene3D" id="1.10.443.10">
    <property type="entry name" value="Intergrase catalytic core"/>
    <property type="match status" value="1"/>
</dbReference>
<comment type="caution">
    <text evidence="5">The sequence shown here is derived from an EMBL/GenBank/DDBJ whole genome shotgun (WGS) entry which is preliminary data.</text>
</comment>
<dbReference type="SUPFAM" id="SSF56349">
    <property type="entry name" value="DNA breaking-rejoining enzymes"/>
    <property type="match status" value="1"/>
</dbReference>
<evidence type="ECO:0000256" key="3">
    <source>
        <dbReference type="SAM" id="MobiDB-lite"/>
    </source>
</evidence>
<evidence type="ECO:0000313" key="6">
    <source>
        <dbReference type="Proteomes" id="UP000094412"/>
    </source>
</evidence>
<dbReference type="RefSeq" id="WP_024922176.1">
    <property type="nucleotide sequence ID" value="NZ_MDEO01000032.1"/>
</dbReference>
<keyword evidence="2" id="KW-0233">DNA recombination</keyword>
<dbReference type="CDD" id="cd00796">
    <property type="entry name" value="INT_Rci_Hp1_C"/>
    <property type="match status" value="1"/>
</dbReference>